<dbReference type="InterPro" id="IPR001314">
    <property type="entry name" value="Peptidase_S1A"/>
</dbReference>
<keyword evidence="6" id="KW-0325">Glycoprotein</keyword>
<dbReference type="SMART" id="SM00020">
    <property type="entry name" value="Tryp_SPc"/>
    <property type="match status" value="1"/>
</dbReference>
<evidence type="ECO:0000256" key="1">
    <source>
        <dbReference type="ARBA" id="ARBA00022670"/>
    </source>
</evidence>
<dbReference type="GO" id="GO:0006508">
    <property type="term" value="P:proteolysis"/>
    <property type="evidence" value="ECO:0007669"/>
    <property type="project" value="UniProtKB-KW"/>
</dbReference>
<keyword evidence="11" id="KW-1185">Reference proteome</keyword>
<dbReference type="Gene3D" id="2.40.10.10">
    <property type="entry name" value="Trypsin-like serine proteases"/>
    <property type="match status" value="3"/>
</dbReference>
<evidence type="ECO:0000256" key="5">
    <source>
        <dbReference type="ARBA" id="ARBA00023157"/>
    </source>
</evidence>
<dbReference type="InterPro" id="IPR018114">
    <property type="entry name" value="TRYPSIN_HIS"/>
</dbReference>
<reference evidence="10" key="1">
    <citation type="submission" date="2025-08" db="UniProtKB">
        <authorList>
            <consortium name="Ensembl"/>
        </authorList>
    </citation>
    <scope>IDENTIFICATION</scope>
</reference>
<feature type="domain" description="Peptidase S1" evidence="9">
    <location>
        <begin position="36"/>
        <end position="266"/>
    </location>
</feature>
<keyword evidence="1 7" id="KW-0645">Protease</keyword>
<reference evidence="10" key="2">
    <citation type="submission" date="2025-09" db="UniProtKB">
        <authorList>
            <consortium name="Ensembl"/>
        </authorList>
    </citation>
    <scope>IDENTIFICATION</scope>
</reference>
<dbReference type="GO" id="GO:0004252">
    <property type="term" value="F:serine-type endopeptidase activity"/>
    <property type="evidence" value="ECO:0007669"/>
    <property type="project" value="InterPro"/>
</dbReference>
<dbReference type="AlphaFoldDB" id="A0A3Q2QZ73"/>
<evidence type="ECO:0000256" key="6">
    <source>
        <dbReference type="ARBA" id="ARBA00023180"/>
    </source>
</evidence>
<dbReference type="FunFam" id="2.40.10.10:FF:000024">
    <property type="entry name" value="Serine protease 53"/>
    <property type="match status" value="1"/>
</dbReference>
<dbReference type="SUPFAM" id="SSF50494">
    <property type="entry name" value="Trypsin-like serine proteases"/>
    <property type="match status" value="1"/>
</dbReference>
<keyword evidence="5" id="KW-1015">Disulfide bond</keyword>
<keyword evidence="3 7" id="KW-0378">Hydrolase</keyword>
<dbReference type="OrthoDB" id="9448935at2759"/>
<accession>A0A3Q2QZ73</accession>
<dbReference type="CDD" id="cd00190">
    <property type="entry name" value="Tryp_SPc"/>
    <property type="match status" value="1"/>
</dbReference>
<protein>
    <submittedName>
        <fullName evidence="10">Serine protease 27</fullName>
    </submittedName>
</protein>
<sequence>MALQKLLGYVAFIILICHDCQSQQPECGYVATKTRIVGGQDASPGRWPWQASLQKDGFSFCGGSLITDQWVLTAAHCVGSDILTAEVHLGVYNLSDSNPNEVTRRIVIANCHPDYDPITNDNDMCLLKLSTPVNFTDYIQPVCLASGNSTFHDGTTSWVTGFGDLGNGMAPDILQEVELPIVGNNKCSCYNQDFSPITENMICAGLDLGGMDSCQGDSGGPLVMYNGLVWVQGGVVSFGDRCAIPMRPGVYARVSEYESWISDTVTGMEPGFVTFTSTGTDFDLDFTCSTFMPPPTDDSIFASGKNLGHFTHFVALSALALLFHVYVGSGGI</sequence>
<dbReference type="GeneTree" id="ENSGT00940000163852"/>
<organism evidence="10 11">
    <name type="scientific">Fundulus heteroclitus</name>
    <name type="common">Killifish</name>
    <name type="synonym">Mummichog</name>
    <dbReference type="NCBI Taxonomy" id="8078"/>
    <lineage>
        <taxon>Eukaryota</taxon>
        <taxon>Metazoa</taxon>
        <taxon>Chordata</taxon>
        <taxon>Craniata</taxon>
        <taxon>Vertebrata</taxon>
        <taxon>Euteleostomi</taxon>
        <taxon>Actinopterygii</taxon>
        <taxon>Neopterygii</taxon>
        <taxon>Teleostei</taxon>
        <taxon>Neoteleostei</taxon>
        <taxon>Acanthomorphata</taxon>
        <taxon>Ovalentaria</taxon>
        <taxon>Atherinomorphae</taxon>
        <taxon>Cyprinodontiformes</taxon>
        <taxon>Fundulidae</taxon>
        <taxon>Fundulus</taxon>
    </lineage>
</organism>
<evidence type="ECO:0000313" key="11">
    <source>
        <dbReference type="Proteomes" id="UP000265000"/>
    </source>
</evidence>
<feature type="signal peptide" evidence="8">
    <location>
        <begin position="1"/>
        <end position="22"/>
    </location>
</feature>
<dbReference type="InterPro" id="IPR001254">
    <property type="entry name" value="Trypsin_dom"/>
</dbReference>
<dbReference type="PROSITE" id="PS50240">
    <property type="entry name" value="TRYPSIN_DOM"/>
    <property type="match status" value="1"/>
</dbReference>
<dbReference type="InterPro" id="IPR009003">
    <property type="entry name" value="Peptidase_S1_PA"/>
</dbReference>
<dbReference type="Proteomes" id="UP000265000">
    <property type="component" value="Unplaced"/>
</dbReference>
<feature type="chain" id="PRO_5018754603" evidence="8">
    <location>
        <begin position="23"/>
        <end position="332"/>
    </location>
</feature>
<dbReference type="GeneID" id="105934828"/>
<proteinExistence type="predicted"/>
<dbReference type="PROSITE" id="PS00135">
    <property type="entry name" value="TRYPSIN_SER"/>
    <property type="match status" value="1"/>
</dbReference>
<evidence type="ECO:0000313" key="10">
    <source>
        <dbReference type="Ensembl" id="ENSFHEP00000032637.1"/>
    </source>
</evidence>
<name>A0A3Q2QZ73_FUNHE</name>
<dbReference type="Pfam" id="PF00089">
    <property type="entry name" value="Trypsin"/>
    <property type="match status" value="1"/>
</dbReference>
<evidence type="ECO:0000256" key="2">
    <source>
        <dbReference type="ARBA" id="ARBA00022729"/>
    </source>
</evidence>
<dbReference type="STRING" id="8078.ENSFHEP00000032637"/>
<evidence type="ECO:0000259" key="9">
    <source>
        <dbReference type="PROSITE" id="PS50240"/>
    </source>
</evidence>
<evidence type="ECO:0000256" key="4">
    <source>
        <dbReference type="ARBA" id="ARBA00022825"/>
    </source>
</evidence>
<dbReference type="Ensembl" id="ENSFHET00000026147.1">
    <property type="protein sequence ID" value="ENSFHEP00000032637.1"/>
    <property type="gene ID" value="ENSFHEG00000019174.1"/>
</dbReference>
<dbReference type="PANTHER" id="PTHR24253:SF144">
    <property type="entry name" value="CHYMOTRYPSIN-LIKE PROTEASE CTRL-1-RELATED"/>
    <property type="match status" value="1"/>
</dbReference>
<dbReference type="PROSITE" id="PS00134">
    <property type="entry name" value="TRYPSIN_HIS"/>
    <property type="match status" value="1"/>
</dbReference>
<dbReference type="PRINTS" id="PR00722">
    <property type="entry name" value="CHYMOTRYPSIN"/>
</dbReference>
<evidence type="ECO:0000256" key="7">
    <source>
        <dbReference type="RuleBase" id="RU363034"/>
    </source>
</evidence>
<evidence type="ECO:0000256" key="8">
    <source>
        <dbReference type="SAM" id="SignalP"/>
    </source>
</evidence>
<dbReference type="InterPro" id="IPR033116">
    <property type="entry name" value="TRYPSIN_SER"/>
</dbReference>
<dbReference type="InterPro" id="IPR043504">
    <property type="entry name" value="Peptidase_S1_PA_chymotrypsin"/>
</dbReference>
<evidence type="ECO:0000256" key="3">
    <source>
        <dbReference type="ARBA" id="ARBA00022801"/>
    </source>
</evidence>
<dbReference type="PANTHER" id="PTHR24253">
    <property type="entry name" value="TRANSMEMBRANE PROTEASE SERINE"/>
    <property type="match status" value="1"/>
</dbReference>
<keyword evidence="4 7" id="KW-0720">Serine protease</keyword>
<keyword evidence="2 8" id="KW-0732">Signal</keyword>